<dbReference type="OrthoDB" id="195113at2"/>
<proteinExistence type="predicted"/>
<dbReference type="InterPro" id="IPR002734">
    <property type="entry name" value="RibDG_C"/>
</dbReference>
<dbReference type="Pfam" id="PF01872">
    <property type="entry name" value="RibD_C"/>
    <property type="match status" value="1"/>
</dbReference>
<dbReference type="AlphaFoldDB" id="A0A385SQ99"/>
<dbReference type="PANTHER" id="PTHR38011:SF11">
    <property type="entry name" value="2,5-DIAMINO-6-RIBOSYLAMINO-4(3H)-PYRIMIDINONE 5'-PHOSPHATE REDUCTASE"/>
    <property type="match status" value="1"/>
</dbReference>
<dbReference type="EMBL" id="CP032382">
    <property type="protein sequence ID" value="AYB33032.1"/>
    <property type="molecule type" value="Genomic_DNA"/>
</dbReference>
<evidence type="ECO:0000313" key="3">
    <source>
        <dbReference type="Proteomes" id="UP000266183"/>
    </source>
</evidence>
<protein>
    <submittedName>
        <fullName evidence="2">Dihydrofolate reductase</fullName>
    </submittedName>
</protein>
<dbReference type="InterPro" id="IPR024072">
    <property type="entry name" value="DHFR-like_dom_sf"/>
</dbReference>
<evidence type="ECO:0000259" key="1">
    <source>
        <dbReference type="Pfam" id="PF01872"/>
    </source>
</evidence>
<reference evidence="3" key="1">
    <citation type="submission" date="2018-09" db="EMBL/GenBank/DDBJ databases">
        <title>Chryseolinea sp. KIS68-18 isolated from soil.</title>
        <authorList>
            <person name="Weon H.-Y."/>
            <person name="Kwon S.-W."/>
            <person name="Lee S.A."/>
        </authorList>
    </citation>
    <scope>NUCLEOTIDE SEQUENCE [LARGE SCALE GENOMIC DNA]</scope>
    <source>
        <strain evidence="3">KIS68-18</strain>
    </source>
</reference>
<dbReference type="PANTHER" id="PTHR38011">
    <property type="entry name" value="DIHYDROFOLATE REDUCTASE FAMILY PROTEIN (AFU_ORTHOLOGUE AFUA_8G06820)"/>
    <property type="match status" value="1"/>
</dbReference>
<dbReference type="Proteomes" id="UP000266183">
    <property type="component" value="Chromosome"/>
</dbReference>
<dbReference type="KEGG" id="chk:D4L85_21710"/>
<keyword evidence="3" id="KW-1185">Reference proteome</keyword>
<gene>
    <name evidence="2" type="ORF">D4L85_21710</name>
</gene>
<dbReference type="GO" id="GO:0009231">
    <property type="term" value="P:riboflavin biosynthetic process"/>
    <property type="evidence" value="ECO:0007669"/>
    <property type="project" value="InterPro"/>
</dbReference>
<feature type="domain" description="Bacterial bifunctional deaminase-reductase C-terminal" evidence="1">
    <location>
        <begin position="5"/>
        <end position="177"/>
    </location>
</feature>
<dbReference type="InterPro" id="IPR050765">
    <property type="entry name" value="Riboflavin_Biosynth_HTPR"/>
</dbReference>
<evidence type="ECO:0000313" key="2">
    <source>
        <dbReference type="EMBL" id="AYB33032.1"/>
    </source>
</evidence>
<sequence length="197" mass="21716">MGHLSVFNFITLNGYYKGLNDDISWHRHGQEESEFASNAASTESILMFGRVTYEMMMRYWPTEQAKQSVPAVAEGMNNSKKIVFSRTLKKATWNNSQLVNDNIDAFVRTLKQGDKNITILGSGSIVTQLAGKGLIDSYQFMLDPVALGDGTPAFKGMTHMLDLTLTSVKNFKSGVVLLNYVPLVGKRDTGGRPAGQV</sequence>
<dbReference type="SUPFAM" id="SSF53597">
    <property type="entry name" value="Dihydrofolate reductase-like"/>
    <property type="match status" value="1"/>
</dbReference>
<dbReference type="Gene3D" id="3.40.430.10">
    <property type="entry name" value="Dihydrofolate Reductase, subunit A"/>
    <property type="match status" value="1"/>
</dbReference>
<accession>A0A385SQ99</accession>
<organism evidence="2 3">
    <name type="scientific">Chryseolinea soli</name>
    <dbReference type="NCBI Taxonomy" id="2321403"/>
    <lineage>
        <taxon>Bacteria</taxon>
        <taxon>Pseudomonadati</taxon>
        <taxon>Bacteroidota</taxon>
        <taxon>Cytophagia</taxon>
        <taxon>Cytophagales</taxon>
        <taxon>Fulvivirgaceae</taxon>
        <taxon>Chryseolinea</taxon>
    </lineage>
</organism>
<dbReference type="RefSeq" id="WP_119756275.1">
    <property type="nucleotide sequence ID" value="NZ_CP032382.1"/>
</dbReference>
<name>A0A385SQ99_9BACT</name>
<dbReference type="GO" id="GO:0008703">
    <property type="term" value="F:5-amino-6-(5-phosphoribosylamino)uracil reductase activity"/>
    <property type="evidence" value="ECO:0007669"/>
    <property type="project" value="InterPro"/>
</dbReference>